<dbReference type="SUPFAM" id="SSF81321">
    <property type="entry name" value="Family A G protein-coupled receptor-like"/>
    <property type="match status" value="1"/>
</dbReference>
<reference evidence="2" key="1">
    <citation type="submission" date="2020-05" db="EMBL/GenBank/DDBJ databases">
        <authorList>
            <person name="Chiriac C."/>
            <person name="Salcher M."/>
            <person name="Ghai R."/>
            <person name="Kavagutti S V."/>
        </authorList>
    </citation>
    <scope>NUCLEOTIDE SEQUENCE</scope>
</reference>
<keyword evidence="1" id="KW-1133">Transmembrane helix</keyword>
<keyword evidence="1" id="KW-0812">Transmembrane</keyword>
<keyword evidence="1" id="KW-0472">Membrane</keyword>
<dbReference type="EMBL" id="CAEZTL010000142">
    <property type="protein sequence ID" value="CAB4577752.1"/>
    <property type="molecule type" value="Genomic_DNA"/>
</dbReference>
<name>A0A6J6EMX3_9ZZZZ</name>
<protein>
    <submittedName>
        <fullName evidence="2">Unannotated protein</fullName>
    </submittedName>
</protein>
<accession>A0A6J6EMX3</accession>
<dbReference type="Gene3D" id="1.20.1070.10">
    <property type="entry name" value="Rhodopsin 7-helix transmembrane proteins"/>
    <property type="match status" value="1"/>
</dbReference>
<feature type="transmembrane region" description="Helical" evidence="1">
    <location>
        <begin position="157"/>
        <end position="179"/>
    </location>
</feature>
<gene>
    <name evidence="2" type="ORF">UFOPK1683_01053</name>
</gene>
<evidence type="ECO:0000313" key="2">
    <source>
        <dbReference type="EMBL" id="CAB4577752.1"/>
    </source>
</evidence>
<dbReference type="InterPro" id="IPR041113">
    <property type="entry name" value="Heliorhodopsin"/>
</dbReference>
<feature type="transmembrane region" description="Helical" evidence="1">
    <location>
        <begin position="56"/>
        <end position="82"/>
    </location>
</feature>
<feature type="transmembrane region" description="Helical" evidence="1">
    <location>
        <begin position="231"/>
        <end position="252"/>
    </location>
</feature>
<dbReference type="NCBIfam" id="NF038020">
    <property type="entry name" value="HeR"/>
    <property type="match status" value="1"/>
</dbReference>
<evidence type="ECO:0000256" key="1">
    <source>
        <dbReference type="SAM" id="Phobius"/>
    </source>
</evidence>
<feature type="transmembrane region" description="Helical" evidence="1">
    <location>
        <begin position="103"/>
        <end position="120"/>
    </location>
</feature>
<feature type="transmembrane region" description="Helical" evidence="1">
    <location>
        <begin position="126"/>
        <end position="145"/>
    </location>
</feature>
<dbReference type="Pfam" id="PF18761">
    <property type="entry name" value="Heliorhodopsin"/>
    <property type="match status" value="1"/>
</dbReference>
<sequence length="253" mass="27739">MKKEITPASLRNYNLIAAFLHLAQMGAVLALSNDFSLPIAARYMAGPPGTTFADPLVLFDAPIGITVAIFLGLSSLFHFIVASPQFFNRYSKGLLQQRNYFRWVEYSISSSVMLVLIALITGVSDITAIIALFGLNASMILFGWLQEKYESPGNGGWLPFIFGCIAGLIPWLGIGFYVLSIGGPSDTSAPAFVYGIVISIFLFFNSFGLVQWLQYKRVGNWSNYLRGERTYITLSLVAKSALAWQIFGSTLAG</sequence>
<proteinExistence type="predicted"/>
<dbReference type="AlphaFoldDB" id="A0A6J6EMX3"/>
<organism evidence="2">
    <name type="scientific">freshwater metagenome</name>
    <dbReference type="NCBI Taxonomy" id="449393"/>
    <lineage>
        <taxon>unclassified sequences</taxon>
        <taxon>metagenomes</taxon>
        <taxon>ecological metagenomes</taxon>
    </lineage>
</organism>
<feature type="transmembrane region" description="Helical" evidence="1">
    <location>
        <begin position="191"/>
        <end position="210"/>
    </location>
</feature>